<reference evidence="3" key="1">
    <citation type="submission" date="2023-08" db="EMBL/GenBank/DDBJ databases">
        <authorList>
            <person name="Audoor S."/>
            <person name="Bilcke G."/>
        </authorList>
    </citation>
    <scope>NUCLEOTIDE SEQUENCE</scope>
</reference>
<organism evidence="3 4">
    <name type="scientific">Cylindrotheca closterium</name>
    <dbReference type="NCBI Taxonomy" id="2856"/>
    <lineage>
        <taxon>Eukaryota</taxon>
        <taxon>Sar</taxon>
        <taxon>Stramenopiles</taxon>
        <taxon>Ochrophyta</taxon>
        <taxon>Bacillariophyta</taxon>
        <taxon>Bacillariophyceae</taxon>
        <taxon>Bacillariophycidae</taxon>
        <taxon>Bacillariales</taxon>
        <taxon>Bacillariaceae</taxon>
        <taxon>Cylindrotheca</taxon>
    </lineage>
</organism>
<proteinExistence type="predicted"/>
<name>A0AAD2FPE3_9STRA</name>
<keyword evidence="1" id="KW-1133">Transmembrane helix</keyword>
<dbReference type="EMBL" id="CAKOGP040001743">
    <property type="protein sequence ID" value="CAJ1948144.1"/>
    <property type="molecule type" value="Genomic_DNA"/>
</dbReference>
<feature type="transmembrane region" description="Helical" evidence="1">
    <location>
        <begin position="31"/>
        <end position="52"/>
    </location>
</feature>
<keyword evidence="1" id="KW-0472">Membrane</keyword>
<keyword evidence="1" id="KW-0812">Transmembrane</keyword>
<gene>
    <name evidence="3" type="ORF">CYCCA115_LOCUS11478</name>
</gene>
<comment type="caution">
    <text evidence="3">The sequence shown here is derived from an EMBL/GenBank/DDBJ whole genome shotgun (WGS) entry which is preliminary data.</text>
</comment>
<keyword evidence="2" id="KW-0732">Signal</keyword>
<dbReference type="Proteomes" id="UP001295423">
    <property type="component" value="Unassembled WGS sequence"/>
</dbReference>
<evidence type="ECO:0000256" key="1">
    <source>
        <dbReference type="SAM" id="Phobius"/>
    </source>
</evidence>
<evidence type="ECO:0000313" key="4">
    <source>
        <dbReference type="Proteomes" id="UP001295423"/>
    </source>
</evidence>
<sequence length="76" mass="8866">MILRQRLQVLTLLFLSLLAFASYHEYTGGVAWLQYLALITILSFMFVFDVAFTNDSQFIFDPDADNWRRKVESLQG</sequence>
<feature type="chain" id="PRO_5042177867" evidence="2">
    <location>
        <begin position="22"/>
        <end position="76"/>
    </location>
</feature>
<protein>
    <submittedName>
        <fullName evidence="3">Uncharacterized protein</fullName>
    </submittedName>
</protein>
<dbReference type="AlphaFoldDB" id="A0AAD2FPE3"/>
<keyword evidence="4" id="KW-1185">Reference proteome</keyword>
<evidence type="ECO:0000256" key="2">
    <source>
        <dbReference type="SAM" id="SignalP"/>
    </source>
</evidence>
<evidence type="ECO:0000313" key="3">
    <source>
        <dbReference type="EMBL" id="CAJ1948144.1"/>
    </source>
</evidence>
<accession>A0AAD2FPE3</accession>
<feature type="signal peptide" evidence="2">
    <location>
        <begin position="1"/>
        <end position="21"/>
    </location>
</feature>